<name>A0AAN8LHG4_9TELE</name>
<reference evidence="2 3" key="1">
    <citation type="submission" date="2021-04" db="EMBL/GenBank/DDBJ databases">
        <authorList>
            <person name="De Guttry C."/>
            <person name="Zahm M."/>
            <person name="Klopp C."/>
            <person name="Cabau C."/>
            <person name="Louis A."/>
            <person name="Berthelot C."/>
            <person name="Parey E."/>
            <person name="Roest Crollius H."/>
            <person name="Montfort J."/>
            <person name="Robinson-Rechavi M."/>
            <person name="Bucao C."/>
            <person name="Bouchez O."/>
            <person name="Gislard M."/>
            <person name="Lluch J."/>
            <person name="Milhes M."/>
            <person name="Lampietro C."/>
            <person name="Lopez Roques C."/>
            <person name="Donnadieu C."/>
            <person name="Braasch I."/>
            <person name="Desvignes T."/>
            <person name="Postlethwait J."/>
            <person name="Bobe J."/>
            <person name="Wedekind C."/>
            <person name="Guiguen Y."/>
        </authorList>
    </citation>
    <scope>NUCLEOTIDE SEQUENCE [LARGE SCALE GENOMIC DNA]</scope>
    <source>
        <strain evidence="2">Cs_M1</strain>
        <tissue evidence="2">Blood</tissue>
    </source>
</reference>
<evidence type="ECO:0000313" key="3">
    <source>
        <dbReference type="Proteomes" id="UP001356427"/>
    </source>
</evidence>
<evidence type="ECO:0000313" key="2">
    <source>
        <dbReference type="EMBL" id="KAK6308592.1"/>
    </source>
</evidence>
<organism evidence="2 3">
    <name type="scientific">Coregonus suidteri</name>
    <dbReference type="NCBI Taxonomy" id="861788"/>
    <lineage>
        <taxon>Eukaryota</taxon>
        <taxon>Metazoa</taxon>
        <taxon>Chordata</taxon>
        <taxon>Craniata</taxon>
        <taxon>Vertebrata</taxon>
        <taxon>Euteleostomi</taxon>
        <taxon>Actinopterygii</taxon>
        <taxon>Neopterygii</taxon>
        <taxon>Teleostei</taxon>
        <taxon>Protacanthopterygii</taxon>
        <taxon>Salmoniformes</taxon>
        <taxon>Salmonidae</taxon>
        <taxon>Coregoninae</taxon>
        <taxon>Coregonus</taxon>
    </lineage>
</organism>
<accession>A0AAN8LHG4</accession>
<proteinExistence type="predicted"/>
<sequence length="107" mass="11654">MTSVNSPACLLARNQFYRNTRSPTESTRPTTVYSLSDWSTLAPKQRQVTVWVTMSTQPGFPGAGGISRGRRVSVVLGSSTPRTAPVKSPQPSQQSCPVETHHHQSTD</sequence>
<gene>
    <name evidence="2" type="ORF">J4Q44_G00218630</name>
</gene>
<keyword evidence="3" id="KW-1185">Reference proteome</keyword>
<dbReference type="EMBL" id="JAGTTL010000019">
    <property type="protein sequence ID" value="KAK6308592.1"/>
    <property type="molecule type" value="Genomic_DNA"/>
</dbReference>
<comment type="caution">
    <text evidence="2">The sequence shown here is derived from an EMBL/GenBank/DDBJ whole genome shotgun (WGS) entry which is preliminary data.</text>
</comment>
<protein>
    <submittedName>
        <fullName evidence="2">Uncharacterized protein</fullName>
    </submittedName>
</protein>
<dbReference type="Proteomes" id="UP001356427">
    <property type="component" value="Unassembled WGS sequence"/>
</dbReference>
<feature type="region of interest" description="Disordered" evidence="1">
    <location>
        <begin position="77"/>
        <end position="107"/>
    </location>
</feature>
<evidence type="ECO:0000256" key="1">
    <source>
        <dbReference type="SAM" id="MobiDB-lite"/>
    </source>
</evidence>
<dbReference type="AlphaFoldDB" id="A0AAN8LHG4"/>